<evidence type="ECO:0000256" key="1">
    <source>
        <dbReference type="SAM" id="Phobius"/>
    </source>
</evidence>
<proteinExistence type="predicted"/>
<comment type="caution">
    <text evidence="2">The sequence shown here is derived from an EMBL/GenBank/DDBJ whole genome shotgun (WGS) entry which is preliminary data.</text>
</comment>
<feature type="transmembrane region" description="Helical" evidence="1">
    <location>
        <begin position="166"/>
        <end position="187"/>
    </location>
</feature>
<dbReference type="AlphaFoldDB" id="A0AAD6Z422"/>
<keyword evidence="1" id="KW-1133">Transmembrane helix</keyword>
<keyword evidence="1" id="KW-0812">Transmembrane</keyword>
<evidence type="ECO:0000313" key="2">
    <source>
        <dbReference type="EMBL" id="KAJ7306655.1"/>
    </source>
</evidence>
<sequence length="676" mass="72839">MYRPRLRSVPADGLRLDTSVQNDDSTGTLLNSATTSLRKSREAVKRSGLVSFNSLRRSSLLLHSTLVALHLILIGIWAKGLEHRITFSLDNQAIISLLITTISTTFGAIYSALLVFVSQTLSMRRSVKVDQTLTATHDTAAAWTGIGSAISCLWNQRIIPASLGGVLLIFMYLGSILALHITTPALFSVETFNTTRPDQVGTQGLPAYSWPSDPSPDVNDSSPLENALKKLTHNAQDSLVFFPPVVKSAAAPGLSGGTLHDVLDANTATGNVTVNATGFNINCGYVNDVTQRSFGEDMWEFRVGKGNTSVSYSMVSTPRGIISNAGSSFVQSVVLSSTIPIIDSDNKLGASIKLSPPMKTSVAAIQLLRCSQSLVNQKAVLDSQSGRIITVEPDIRKTASFWAPYPGPFDGPTDDDHFPLSMNSMGGNLFLEAWALWYKWLPFFEIDTDGNFGVLAPILGAADMYLVQNLTLFPTDSGPPRPNVTLHELENALSVIVASMFWTWKCNLPALHVVSLFVYLLVSRKPPVAPESINISAVNGSFMRYPDSNQSIPGPFLLDGVAEVASAFPHGRLDLSIIAITAGLAASILLLLLSLPHSLLPGGPTNDDEDIQIDGTGILHAIWLYRNHPELETLLEQVEKPTTDNLRSAGAVQYRLVPAGKKSSSQAVDSPFGVEC</sequence>
<gene>
    <name evidence="2" type="ORF">DFH08DRAFT_975911</name>
</gene>
<keyword evidence="3" id="KW-1185">Reference proteome</keyword>
<protein>
    <submittedName>
        <fullName evidence="2">Uncharacterized protein</fullName>
    </submittedName>
</protein>
<feature type="transmembrane region" description="Helical" evidence="1">
    <location>
        <begin position="60"/>
        <end position="78"/>
    </location>
</feature>
<accession>A0AAD6Z422</accession>
<dbReference type="Proteomes" id="UP001218218">
    <property type="component" value="Unassembled WGS sequence"/>
</dbReference>
<reference evidence="2" key="1">
    <citation type="submission" date="2023-03" db="EMBL/GenBank/DDBJ databases">
        <title>Massive genome expansion in bonnet fungi (Mycena s.s.) driven by repeated elements and novel gene families across ecological guilds.</title>
        <authorList>
            <consortium name="Lawrence Berkeley National Laboratory"/>
            <person name="Harder C.B."/>
            <person name="Miyauchi S."/>
            <person name="Viragh M."/>
            <person name="Kuo A."/>
            <person name="Thoen E."/>
            <person name="Andreopoulos B."/>
            <person name="Lu D."/>
            <person name="Skrede I."/>
            <person name="Drula E."/>
            <person name="Henrissat B."/>
            <person name="Morin E."/>
            <person name="Kohler A."/>
            <person name="Barry K."/>
            <person name="LaButti K."/>
            <person name="Morin E."/>
            <person name="Salamov A."/>
            <person name="Lipzen A."/>
            <person name="Mereny Z."/>
            <person name="Hegedus B."/>
            <person name="Baldrian P."/>
            <person name="Stursova M."/>
            <person name="Weitz H."/>
            <person name="Taylor A."/>
            <person name="Grigoriev I.V."/>
            <person name="Nagy L.G."/>
            <person name="Martin F."/>
            <person name="Kauserud H."/>
        </authorList>
    </citation>
    <scope>NUCLEOTIDE SEQUENCE</scope>
    <source>
        <strain evidence="2">CBHHK002</strain>
    </source>
</reference>
<evidence type="ECO:0000313" key="3">
    <source>
        <dbReference type="Proteomes" id="UP001218218"/>
    </source>
</evidence>
<keyword evidence="1" id="KW-0472">Membrane</keyword>
<name>A0AAD6Z422_9AGAR</name>
<feature type="transmembrane region" description="Helical" evidence="1">
    <location>
        <begin position="93"/>
        <end position="117"/>
    </location>
</feature>
<dbReference type="EMBL" id="JARIHO010000092">
    <property type="protein sequence ID" value="KAJ7306655.1"/>
    <property type="molecule type" value="Genomic_DNA"/>
</dbReference>
<organism evidence="2 3">
    <name type="scientific">Mycena albidolilacea</name>
    <dbReference type="NCBI Taxonomy" id="1033008"/>
    <lineage>
        <taxon>Eukaryota</taxon>
        <taxon>Fungi</taxon>
        <taxon>Dikarya</taxon>
        <taxon>Basidiomycota</taxon>
        <taxon>Agaricomycotina</taxon>
        <taxon>Agaricomycetes</taxon>
        <taxon>Agaricomycetidae</taxon>
        <taxon>Agaricales</taxon>
        <taxon>Marasmiineae</taxon>
        <taxon>Mycenaceae</taxon>
        <taxon>Mycena</taxon>
    </lineage>
</organism>